<dbReference type="SUPFAM" id="SSF54862">
    <property type="entry name" value="4Fe-4S ferredoxins"/>
    <property type="match status" value="1"/>
</dbReference>
<evidence type="ECO:0000313" key="8">
    <source>
        <dbReference type="EMBL" id="QJR15022.1"/>
    </source>
</evidence>
<dbReference type="Proteomes" id="UP000503096">
    <property type="component" value="Chromosome"/>
</dbReference>
<evidence type="ECO:0000256" key="5">
    <source>
        <dbReference type="ARBA" id="ARBA00023014"/>
    </source>
</evidence>
<dbReference type="Pfam" id="PF13247">
    <property type="entry name" value="Fer4_11"/>
    <property type="match status" value="1"/>
</dbReference>
<dbReference type="Pfam" id="PF00027">
    <property type="entry name" value="cNMP_binding"/>
    <property type="match status" value="2"/>
</dbReference>
<dbReference type="PROSITE" id="PS00198">
    <property type="entry name" value="4FE4S_FER_1"/>
    <property type="match status" value="1"/>
</dbReference>
<feature type="domain" description="4Fe-4S ferredoxin-type" evidence="7">
    <location>
        <begin position="709"/>
        <end position="737"/>
    </location>
</feature>
<keyword evidence="4" id="KW-0408">Iron</keyword>
<dbReference type="Gene3D" id="3.30.70.20">
    <property type="match status" value="2"/>
</dbReference>
<dbReference type="InterPro" id="IPR000595">
    <property type="entry name" value="cNMP-bd_dom"/>
</dbReference>
<dbReference type="EMBL" id="CP053073">
    <property type="protein sequence ID" value="QJR15022.1"/>
    <property type="molecule type" value="Genomic_DNA"/>
</dbReference>
<sequence>MSTPFDPDKTFESQWYKIGIIGSGPAGLSAAAHCAKRGISHIVFEAQPQASNTIYKYQKGKHVMAEPQILPLRSELTFAAGAREKILDTWNDEIARAEVNIVYNAEVVKVEGKDGAFEVHTKDGQTYLCRKLVLAIGLQGNLRKLGVAGEDFERVQYQLDDPKEYLDETIVVVGAGDAAIENAVALAEQNQVILINRNEEFARCKEGNLSLILAAIKEGRIECRYGSSAIKVEETGGDVPLRFSVKSPDGPDTIECHRVIARLGGNPPRKLVESFGVTFPRADANAVPELSERYESNVKGLYIIGALGGYPLIKQAMNQGYEVVEFALGQDIEPADEPLLKRKFAGFSRKSSVREVLDLIQASVPLLSDLTRLQLREFLLESDLLVPKEDDIIFQRNDYTNSFFMVVAGEALVETTRDGRKGWFALGPGEFFGELGLISGRRRSGTVKAGRDCVLLEAPRRPMLKLIASVESVRKQIDDVFLKRAVRAYLAPMLPAAELDELIAEGVQVRKYGGGEVLFNEGDASDGLYLIRRGSVMISRMIAGREVVLSYLSAGNYVGEMALLTDSPRSATVKAAVTTEAVVLEATAFKRVIARNPAWRAELESRFLDRLRINAAMESQPNPGNIIAFLLQQGVGEATDVLLIDESLCIRCDNCEKACADVHGGTSRLNREAGPTFAQIHVPTTCRHCEHPHCMKDCPPDAIHRSANGEVFVNDTCIGCGNCEKNCPYGVIQMAAVDPKRTAPSLMSWLMFGVGPEPGREPKPKSKDIPKKAVKCDMCRDLPGGAACVRACPTGAALRVSPESFLGYTAASE</sequence>
<organism evidence="8 9">
    <name type="scientific">Usitatibacter palustris</name>
    <dbReference type="NCBI Taxonomy" id="2732487"/>
    <lineage>
        <taxon>Bacteria</taxon>
        <taxon>Pseudomonadati</taxon>
        <taxon>Pseudomonadota</taxon>
        <taxon>Betaproteobacteria</taxon>
        <taxon>Nitrosomonadales</taxon>
        <taxon>Usitatibacteraceae</taxon>
        <taxon>Usitatibacter</taxon>
    </lineage>
</organism>
<dbReference type="CDD" id="cd16367">
    <property type="entry name" value="DMSOR_beta_like"/>
    <property type="match status" value="1"/>
</dbReference>
<dbReference type="InterPro" id="IPR050294">
    <property type="entry name" value="RnfB_subfamily"/>
</dbReference>
<dbReference type="Gene3D" id="3.50.50.60">
    <property type="entry name" value="FAD/NAD(P)-binding domain"/>
    <property type="match status" value="2"/>
</dbReference>
<dbReference type="PROSITE" id="PS00889">
    <property type="entry name" value="CNMP_BINDING_2"/>
    <property type="match status" value="1"/>
</dbReference>
<protein>
    <submittedName>
        <fullName evidence="8">Ferredoxin--NADP reductase</fullName>
        <ecNumber evidence="8">1.18.1.2</ecNumber>
    </submittedName>
</protein>
<dbReference type="KEGG" id="upl:DSM104440_01838"/>
<dbReference type="SUPFAM" id="SSF51206">
    <property type="entry name" value="cAMP-binding domain-like"/>
    <property type="match status" value="2"/>
</dbReference>
<dbReference type="InterPro" id="IPR018490">
    <property type="entry name" value="cNMP-bd_dom_sf"/>
</dbReference>
<keyword evidence="5" id="KW-0411">Iron-sulfur</keyword>
<dbReference type="EC" id="1.18.1.2" evidence="8"/>
<reference evidence="8 9" key="1">
    <citation type="submission" date="2020-04" db="EMBL/GenBank/DDBJ databases">
        <title>Usitatibacter rugosus gen. nov., sp. nov. and Usitatibacter palustris sp. nov., novel members of Usitatibacteraceae fam. nov. within the order Nitrosomonadales isolated from soil.</title>
        <authorList>
            <person name="Huber K.J."/>
            <person name="Neumann-Schaal M."/>
            <person name="Geppert A."/>
            <person name="Luckner M."/>
            <person name="Wanner G."/>
            <person name="Overmann J."/>
        </authorList>
    </citation>
    <scope>NUCLEOTIDE SEQUENCE [LARGE SCALE GENOMIC DNA]</scope>
    <source>
        <strain evidence="8 9">Swamp67</strain>
    </source>
</reference>
<dbReference type="Gene3D" id="2.60.120.10">
    <property type="entry name" value="Jelly Rolls"/>
    <property type="match status" value="2"/>
</dbReference>
<dbReference type="InterPro" id="IPR017896">
    <property type="entry name" value="4Fe4S_Fe-S-bd"/>
</dbReference>
<dbReference type="PRINTS" id="PR00469">
    <property type="entry name" value="PNDRDTASEII"/>
</dbReference>
<dbReference type="PROSITE" id="PS51379">
    <property type="entry name" value="4FE4S_FER_2"/>
    <property type="match status" value="2"/>
</dbReference>
<keyword evidence="1" id="KW-0004">4Fe-4S</keyword>
<dbReference type="RefSeq" id="WP_171161943.1">
    <property type="nucleotide sequence ID" value="NZ_CP053073.1"/>
</dbReference>
<dbReference type="GO" id="GO:0051539">
    <property type="term" value="F:4 iron, 4 sulfur cluster binding"/>
    <property type="evidence" value="ECO:0007669"/>
    <property type="project" value="UniProtKB-KW"/>
</dbReference>
<feature type="domain" description="4Fe-4S ferredoxin-type" evidence="7">
    <location>
        <begin position="640"/>
        <end position="672"/>
    </location>
</feature>
<evidence type="ECO:0000259" key="7">
    <source>
        <dbReference type="PROSITE" id="PS51379"/>
    </source>
</evidence>
<dbReference type="InParanoid" id="A0A6M4H6N8"/>
<feature type="domain" description="Cyclic nucleotide-binding" evidence="6">
    <location>
        <begin position="503"/>
        <end position="610"/>
    </location>
</feature>
<dbReference type="InterPro" id="IPR014710">
    <property type="entry name" value="RmlC-like_jellyroll"/>
</dbReference>
<dbReference type="CDD" id="cd00038">
    <property type="entry name" value="CAP_ED"/>
    <property type="match status" value="2"/>
</dbReference>
<dbReference type="AlphaFoldDB" id="A0A6M4H6N8"/>
<evidence type="ECO:0000256" key="3">
    <source>
        <dbReference type="ARBA" id="ARBA00022737"/>
    </source>
</evidence>
<dbReference type="Pfam" id="PF13738">
    <property type="entry name" value="Pyr_redox_3"/>
    <property type="match status" value="1"/>
</dbReference>
<dbReference type="InterPro" id="IPR036188">
    <property type="entry name" value="FAD/NAD-bd_sf"/>
</dbReference>
<keyword evidence="9" id="KW-1185">Reference proteome</keyword>
<dbReference type="InterPro" id="IPR018488">
    <property type="entry name" value="cNMP-bd_CS"/>
</dbReference>
<evidence type="ECO:0000256" key="1">
    <source>
        <dbReference type="ARBA" id="ARBA00022485"/>
    </source>
</evidence>
<keyword evidence="2" id="KW-0479">Metal-binding</keyword>
<dbReference type="PROSITE" id="PS50042">
    <property type="entry name" value="CNMP_BINDING_3"/>
    <property type="match status" value="2"/>
</dbReference>
<gene>
    <name evidence="8" type="ORF">DSM104440_01838</name>
</gene>
<evidence type="ECO:0000256" key="4">
    <source>
        <dbReference type="ARBA" id="ARBA00023004"/>
    </source>
</evidence>
<dbReference type="PANTHER" id="PTHR42859:SF17">
    <property type="entry name" value="ELECTRON TRANSPORT PROTEIN HYDN-RELATED"/>
    <property type="match status" value="1"/>
</dbReference>
<dbReference type="GO" id="GO:0046872">
    <property type="term" value="F:metal ion binding"/>
    <property type="evidence" value="ECO:0007669"/>
    <property type="project" value="UniProtKB-KW"/>
</dbReference>
<accession>A0A6M4H6N8</accession>
<evidence type="ECO:0000313" key="9">
    <source>
        <dbReference type="Proteomes" id="UP000503096"/>
    </source>
</evidence>
<keyword evidence="8" id="KW-0560">Oxidoreductase</keyword>
<dbReference type="SUPFAM" id="SSF51905">
    <property type="entry name" value="FAD/NAD(P)-binding domain"/>
    <property type="match status" value="1"/>
</dbReference>
<dbReference type="PANTHER" id="PTHR42859">
    <property type="entry name" value="OXIDOREDUCTASE"/>
    <property type="match status" value="1"/>
</dbReference>
<keyword evidence="3" id="KW-0677">Repeat</keyword>
<dbReference type="PRINTS" id="PR00368">
    <property type="entry name" value="FADPNR"/>
</dbReference>
<dbReference type="InterPro" id="IPR017900">
    <property type="entry name" value="4Fe4S_Fe_S_CS"/>
</dbReference>
<dbReference type="GO" id="GO:0004324">
    <property type="term" value="F:ferredoxin-NADP+ reductase activity"/>
    <property type="evidence" value="ECO:0007669"/>
    <property type="project" value="UniProtKB-EC"/>
</dbReference>
<evidence type="ECO:0000259" key="6">
    <source>
        <dbReference type="PROSITE" id="PS50042"/>
    </source>
</evidence>
<evidence type="ECO:0000256" key="2">
    <source>
        <dbReference type="ARBA" id="ARBA00022723"/>
    </source>
</evidence>
<proteinExistence type="predicted"/>
<feature type="domain" description="Cyclic nucleotide-binding" evidence="6">
    <location>
        <begin position="366"/>
        <end position="484"/>
    </location>
</feature>
<dbReference type="SMART" id="SM00100">
    <property type="entry name" value="cNMP"/>
    <property type="match status" value="2"/>
</dbReference>
<name>A0A6M4H6N8_9PROT</name>